<gene>
    <name evidence="2" type="ORF">BJ993_000584</name>
</gene>
<feature type="signal peptide" evidence="1">
    <location>
        <begin position="1"/>
        <end position="34"/>
    </location>
</feature>
<organism evidence="2 3">
    <name type="scientific">Nocardioides aromaticivorans</name>
    <dbReference type="NCBI Taxonomy" id="200618"/>
    <lineage>
        <taxon>Bacteria</taxon>
        <taxon>Bacillati</taxon>
        <taxon>Actinomycetota</taxon>
        <taxon>Actinomycetes</taxon>
        <taxon>Propionibacteriales</taxon>
        <taxon>Nocardioidaceae</taxon>
        <taxon>Nocardioides</taxon>
    </lineage>
</organism>
<evidence type="ECO:0000313" key="3">
    <source>
        <dbReference type="Proteomes" id="UP000562045"/>
    </source>
</evidence>
<evidence type="ECO:0000313" key="2">
    <source>
        <dbReference type="EMBL" id="NYI43504.1"/>
    </source>
</evidence>
<protein>
    <submittedName>
        <fullName evidence="2">Uncharacterized protein</fullName>
    </submittedName>
</protein>
<feature type="chain" id="PRO_5031190724" evidence="1">
    <location>
        <begin position="35"/>
        <end position="308"/>
    </location>
</feature>
<sequence length="308" mass="31571">MPVLKKIRRTLVVLVLGAVAVLAASLAVVPSASAASHDGNLVVKGPGGSAYTDGYLVSQVGKEGVTLTYTFQVRNTGSTLAQFRIQINDWTGAQAHLYDGSLLLKPLASSPDGYYTKAIPAGGNQTLTIKIAVPGGTAAYEHYSTVNLYATDGTYLDSFYLIAEEPAFLTGATSHDLFIKQGSQAAVGGPGRGYQIATAPTISGTQVATFTAILQNSTSSTPATIGFRIDGPYGCGTVTVKDGSLDVTAAALAGTYQSPPLAKLGKKNLTVTVKNIPAGCAYAQLTGFSKDAGGSFGQPGVMHANKAA</sequence>
<dbReference type="InterPro" id="IPR006311">
    <property type="entry name" value="TAT_signal"/>
</dbReference>
<dbReference type="AlphaFoldDB" id="A0A7Y9ZDM4"/>
<dbReference type="Proteomes" id="UP000562045">
    <property type="component" value="Unassembled WGS sequence"/>
</dbReference>
<dbReference type="EMBL" id="JACBZM010000001">
    <property type="protein sequence ID" value="NYI43504.1"/>
    <property type="molecule type" value="Genomic_DNA"/>
</dbReference>
<keyword evidence="1" id="KW-0732">Signal</keyword>
<name>A0A7Y9ZDM4_9ACTN</name>
<dbReference type="PROSITE" id="PS51318">
    <property type="entry name" value="TAT"/>
    <property type="match status" value="1"/>
</dbReference>
<accession>A0A7Y9ZDM4</accession>
<dbReference type="RefSeq" id="WP_179647669.1">
    <property type="nucleotide sequence ID" value="NZ_JACBZM010000001.1"/>
</dbReference>
<comment type="caution">
    <text evidence="2">The sequence shown here is derived from an EMBL/GenBank/DDBJ whole genome shotgun (WGS) entry which is preliminary data.</text>
</comment>
<reference evidence="2 3" key="1">
    <citation type="submission" date="2020-07" db="EMBL/GenBank/DDBJ databases">
        <title>Sequencing the genomes of 1000 actinobacteria strains.</title>
        <authorList>
            <person name="Klenk H.-P."/>
        </authorList>
    </citation>
    <scope>NUCLEOTIDE SEQUENCE [LARGE SCALE GENOMIC DNA]</scope>
    <source>
        <strain evidence="2 3">DSM 15131</strain>
    </source>
</reference>
<proteinExistence type="predicted"/>
<evidence type="ECO:0000256" key="1">
    <source>
        <dbReference type="SAM" id="SignalP"/>
    </source>
</evidence>